<organism evidence="2 3">
    <name type="scientific">Salipiger thiooxidans</name>
    <dbReference type="NCBI Taxonomy" id="282683"/>
    <lineage>
        <taxon>Bacteria</taxon>
        <taxon>Pseudomonadati</taxon>
        <taxon>Pseudomonadota</taxon>
        <taxon>Alphaproteobacteria</taxon>
        <taxon>Rhodobacterales</taxon>
        <taxon>Roseobacteraceae</taxon>
        <taxon>Salipiger</taxon>
    </lineage>
</organism>
<keyword evidence="3" id="KW-1185">Reference proteome</keyword>
<feature type="compositionally biased region" description="Polar residues" evidence="1">
    <location>
        <begin position="1"/>
        <end position="11"/>
    </location>
</feature>
<feature type="region of interest" description="Disordered" evidence="1">
    <location>
        <begin position="1"/>
        <end position="22"/>
    </location>
</feature>
<accession>A0A1G7HTS9</accession>
<dbReference type="STRING" id="282683.SAMN04488105_111155"/>
<dbReference type="EMBL" id="FNAV01000011">
    <property type="protein sequence ID" value="SDF03748.1"/>
    <property type="molecule type" value="Genomic_DNA"/>
</dbReference>
<evidence type="ECO:0000256" key="1">
    <source>
        <dbReference type="SAM" id="MobiDB-lite"/>
    </source>
</evidence>
<reference evidence="3" key="1">
    <citation type="submission" date="2016-10" db="EMBL/GenBank/DDBJ databases">
        <authorList>
            <person name="Varghese N."/>
            <person name="Submissions S."/>
        </authorList>
    </citation>
    <scope>NUCLEOTIDE SEQUENCE [LARGE SCALE GENOMIC DNA]</scope>
    <source>
        <strain evidence="3">DSM 10146</strain>
    </source>
</reference>
<dbReference type="Proteomes" id="UP000198994">
    <property type="component" value="Unassembled WGS sequence"/>
</dbReference>
<dbReference type="AlphaFoldDB" id="A0A1G7HTS9"/>
<name>A0A1G7HTS9_9RHOB</name>
<evidence type="ECO:0008006" key="4">
    <source>
        <dbReference type="Google" id="ProtNLM"/>
    </source>
</evidence>
<protein>
    <recommendedName>
        <fullName evidence="4">Type IV pilus biogenesis</fullName>
    </recommendedName>
</protein>
<evidence type="ECO:0000313" key="2">
    <source>
        <dbReference type="EMBL" id="SDF03748.1"/>
    </source>
</evidence>
<gene>
    <name evidence="2" type="ORF">SAMN04488105_111155</name>
</gene>
<proteinExistence type="predicted"/>
<sequence length="90" mass="9240">MARMAQDQSNPIVAKSATTSASLSSRGIVLLGVFGKESAPGALLRVPGGRIEKVGVGSRVGSHRVVAIDDSRVALSQGGRAEWLSLPGSR</sequence>
<evidence type="ECO:0000313" key="3">
    <source>
        <dbReference type="Proteomes" id="UP000198994"/>
    </source>
</evidence>